<feature type="region of interest" description="Disordered" evidence="1">
    <location>
        <begin position="88"/>
        <end position="152"/>
    </location>
</feature>
<dbReference type="KEGG" id="psoj:PHYSODRAFT_297829"/>
<dbReference type="GeneID" id="20641542"/>
<dbReference type="InParanoid" id="G4ZAI2"/>
<accession>G4ZAI2</accession>
<gene>
    <name evidence="2" type="ORF">PHYSODRAFT_297829</name>
</gene>
<evidence type="ECO:0000313" key="3">
    <source>
        <dbReference type="Proteomes" id="UP000002640"/>
    </source>
</evidence>
<dbReference type="OMA" id="WRFATIS"/>
<evidence type="ECO:0000313" key="2">
    <source>
        <dbReference type="EMBL" id="EGZ19179.1"/>
    </source>
</evidence>
<organism evidence="2 3">
    <name type="scientific">Phytophthora sojae (strain P6497)</name>
    <name type="common">Soybean stem and root rot agent</name>
    <name type="synonym">Phytophthora megasperma f. sp. glycines</name>
    <dbReference type="NCBI Taxonomy" id="1094619"/>
    <lineage>
        <taxon>Eukaryota</taxon>
        <taxon>Sar</taxon>
        <taxon>Stramenopiles</taxon>
        <taxon>Oomycota</taxon>
        <taxon>Peronosporomycetes</taxon>
        <taxon>Peronosporales</taxon>
        <taxon>Peronosporaceae</taxon>
        <taxon>Phytophthora</taxon>
    </lineage>
</organism>
<proteinExistence type="predicted"/>
<keyword evidence="3" id="KW-1185">Reference proteome</keyword>
<reference evidence="2 3" key="1">
    <citation type="journal article" date="2006" name="Science">
        <title>Phytophthora genome sequences uncover evolutionary origins and mechanisms of pathogenesis.</title>
        <authorList>
            <person name="Tyler B.M."/>
            <person name="Tripathy S."/>
            <person name="Zhang X."/>
            <person name="Dehal P."/>
            <person name="Jiang R.H."/>
            <person name="Aerts A."/>
            <person name="Arredondo F.D."/>
            <person name="Baxter L."/>
            <person name="Bensasson D."/>
            <person name="Beynon J.L."/>
            <person name="Chapman J."/>
            <person name="Damasceno C.M."/>
            <person name="Dorrance A.E."/>
            <person name="Dou D."/>
            <person name="Dickerman A.W."/>
            <person name="Dubchak I.L."/>
            <person name="Garbelotto M."/>
            <person name="Gijzen M."/>
            <person name="Gordon S.G."/>
            <person name="Govers F."/>
            <person name="Grunwald N.J."/>
            <person name="Huang W."/>
            <person name="Ivors K.L."/>
            <person name="Jones R.W."/>
            <person name="Kamoun S."/>
            <person name="Krampis K."/>
            <person name="Lamour K.H."/>
            <person name="Lee M.K."/>
            <person name="McDonald W.H."/>
            <person name="Medina M."/>
            <person name="Meijer H.J."/>
            <person name="Nordberg E.K."/>
            <person name="Maclean D.J."/>
            <person name="Ospina-Giraldo M.D."/>
            <person name="Morris P.F."/>
            <person name="Phuntumart V."/>
            <person name="Putnam N.H."/>
            <person name="Rash S."/>
            <person name="Rose J.K."/>
            <person name="Sakihama Y."/>
            <person name="Salamov A.A."/>
            <person name="Savidor A."/>
            <person name="Scheuring C.F."/>
            <person name="Smith B.M."/>
            <person name="Sobral B.W."/>
            <person name="Terry A."/>
            <person name="Torto-Alalibo T.A."/>
            <person name="Win J."/>
            <person name="Xu Z."/>
            <person name="Zhang H."/>
            <person name="Grigoriev I.V."/>
            <person name="Rokhsar D.S."/>
            <person name="Boore J.L."/>
        </authorList>
    </citation>
    <scope>NUCLEOTIDE SEQUENCE [LARGE SCALE GENOMIC DNA]</scope>
    <source>
        <strain evidence="2 3">P6497</strain>
    </source>
</reference>
<name>G4ZAI2_PHYSP</name>
<dbReference type="EMBL" id="JH159153">
    <property type="protein sequence ID" value="EGZ19179.1"/>
    <property type="molecule type" value="Genomic_DNA"/>
</dbReference>
<protein>
    <submittedName>
        <fullName evidence="2">Uncharacterized protein</fullName>
    </submittedName>
</protein>
<dbReference type="Proteomes" id="UP000002640">
    <property type="component" value="Unassembled WGS sequence"/>
</dbReference>
<dbReference type="RefSeq" id="XP_009521896.1">
    <property type="nucleotide sequence ID" value="XM_009523601.1"/>
</dbReference>
<evidence type="ECO:0000256" key="1">
    <source>
        <dbReference type="SAM" id="MobiDB-lite"/>
    </source>
</evidence>
<dbReference type="SMR" id="G4ZAI2"/>
<dbReference type="AlphaFoldDB" id="G4ZAI2"/>
<sequence length="413" mass="46174">MSIVLLHLGESKLYLAGWDLMDALQDAELQLLRLVATLQQKLLVGKDFPAGDCRSSAASVHKVLTNIERLQDKLRDCAHLIAARATEPNENRHENASTVGAGENAGSDTDTEDEEDLPCHQDTAICDQLKSKTSSMETADEGDDNEPGLRPNQQDELKITIAKYAQSAACVAAMDEHANDVVSSFERSSGVAMTAFVRFIKEGGVPSEETAASFRDATVLLPGVVSRLHTQKCWGIQWLTRTIANIECVFNLAKDNQDLPRSLVDPQLEATSSALSELKKGFYPGRFQRMENIIHATKSNPEALKPHHIADALNLLLINYQRAFREYSQQQRTGKYTPWTEKQWWRFATISEMLGRWIHRAGRASPKPKLRGIFCNFDKQLGGFANNCPGRVPPSLLEYVTLHIRTECLFRQR</sequence>